<gene>
    <name evidence="1" type="ORF">Phou_016910</name>
</gene>
<reference evidence="1 2" key="2">
    <citation type="submission" date="2020-03" db="EMBL/GenBank/DDBJ databases">
        <authorList>
            <person name="Ichikawa N."/>
            <person name="Kimura A."/>
            <person name="Kitahashi Y."/>
            <person name="Uohara A."/>
        </authorList>
    </citation>
    <scope>NUCLEOTIDE SEQUENCE [LARGE SCALE GENOMIC DNA]</scope>
    <source>
        <strain evidence="1 2">NBRC 108639</strain>
    </source>
</reference>
<evidence type="ECO:0000313" key="2">
    <source>
        <dbReference type="Proteomes" id="UP000482800"/>
    </source>
</evidence>
<name>A0A6V8K543_9ACTN</name>
<reference evidence="1 2" key="1">
    <citation type="submission" date="2020-03" db="EMBL/GenBank/DDBJ databases">
        <title>Whole genome shotgun sequence of Phytohabitans houttuyneae NBRC 108639.</title>
        <authorList>
            <person name="Komaki H."/>
            <person name="Tamura T."/>
        </authorList>
    </citation>
    <scope>NUCLEOTIDE SEQUENCE [LARGE SCALE GENOMIC DNA]</scope>
    <source>
        <strain evidence="1 2">NBRC 108639</strain>
    </source>
</reference>
<accession>A0A6V8K543</accession>
<dbReference type="Proteomes" id="UP000482800">
    <property type="component" value="Unassembled WGS sequence"/>
</dbReference>
<comment type="caution">
    <text evidence="1">The sequence shown here is derived from an EMBL/GenBank/DDBJ whole genome shotgun (WGS) entry which is preliminary data.</text>
</comment>
<dbReference type="AlphaFoldDB" id="A0A6V8K543"/>
<proteinExistence type="predicted"/>
<sequence>MIAQPYPLWFAAVTDGVVRVGRVVAWRPDSMACYPVVAFPDSGGKVLCGVTVDEPGWLGDTAEDAARAAERATRPPAVLATLDDYTPPVRSLTPEEALQEGFARRAARRAHQPPA</sequence>
<evidence type="ECO:0000313" key="1">
    <source>
        <dbReference type="EMBL" id="GFJ77511.1"/>
    </source>
</evidence>
<dbReference type="EMBL" id="BLPF01000001">
    <property type="protein sequence ID" value="GFJ77511.1"/>
    <property type="molecule type" value="Genomic_DNA"/>
</dbReference>
<dbReference type="RefSeq" id="WP_173054944.1">
    <property type="nucleotide sequence ID" value="NZ_BAABGO010000024.1"/>
</dbReference>
<organism evidence="1 2">
    <name type="scientific">Phytohabitans houttuyneae</name>
    <dbReference type="NCBI Taxonomy" id="1076126"/>
    <lineage>
        <taxon>Bacteria</taxon>
        <taxon>Bacillati</taxon>
        <taxon>Actinomycetota</taxon>
        <taxon>Actinomycetes</taxon>
        <taxon>Micromonosporales</taxon>
        <taxon>Micromonosporaceae</taxon>
    </lineage>
</organism>
<keyword evidence="2" id="KW-1185">Reference proteome</keyword>
<protein>
    <submittedName>
        <fullName evidence="1">Uncharacterized protein</fullName>
    </submittedName>
</protein>